<dbReference type="PANTHER" id="PTHR37419:SF8">
    <property type="entry name" value="TOXIN YJJJ"/>
    <property type="match status" value="1"/>
</dbReference>
<gene>
    <name evidence="6" type="ORF">F7D09_0243</name>
</gene>
<accession>A0A6I1GI07</accession>
<keyword evidence="2" id="KW-0808">Transferase</keyword>
<keyword evidence="7" id="KW-1185">Reference proteome</keyword>
<dbReference type="Gene3D" id="1.10.1070.20">
    <property type="match status" value="1"/>
</dbReference>
<dbReference type="InterPro" id="IPR012893">
    <property type="entry name" value="HipA-like_C"/>
</dbReference>
<name>A0A6I1GI07_9BIFI</name>
<feature type="domain" description="HipA-like C-terminal" evidence="4">
    <location>
        <begin position="162"/>
        <end position="374"/>
    </location>
</feature>
<dbReference type="PANTHER" id="PTHR37419">
    <property type="entry name" value="SERINE/THREONINE-PROTEIN KINASE TOXIN HIPA"/>
    <property type="match status" value="1"/>
</dbReference>
<dbReference type="Pfam" id="PF13657">
    <property type="entry name" value="Couple_hipA"/>
    <property type="match status" value="1"/>
</dbReference>
<dbReference type="InterPro" id="IPR052028">
    <property type="entry name" value="HipA_Ser/Thr_kinase"/>
</dbReference>
<dbReference type="Pfam" id="PF07804">
    <property type="entry name" value="HipA_C"/>
    <property type="match status" value="1"/>
</dbReference>
<keyword evidence="3" id="KW-0418">Kinase</keyword>
<evidence type="ECO:0000256" key="1">
    <source>
        <dbReference type="ARBA" id="ARBA00010164"/>
    </source>
</evidence>
<proteinExistence type="inferred from homology"/>
<evidence type="ECO:0000256" key="2">
    <source>
        <dbReference type="ARBA" id="ARBA00022679"/>
    </source>
</evidence>
<dbReference type="GO" id="GO:0005829">
    <property type="term" value="C:cytosol"/>
    <property type="evidence" value="ECO:0007669"/>
    <property type="project" value="TreeGrafter"/>
</dbReference>
<dbReference type="RefSeq" id="WP_152233624.1">
    <property type="nucleotide sequence ID" value="NZ_JBHSKZ010000028.1"/>
</dbReference>
<evidence type="ECO:0000313" key="7">
    <source>
        <dbReference type="Proteomes" id="UP000441772"/>
    </source>
</evidence>
<dbReference type="Proteomes" id="UP000441772">
    <property type="component" value="Unassembled WGS sequence"/>
</dbReference>
<protein>
    <submittedName>
        <fullName evidence="6">Toxin HipA</fullName>
    </submittedName>
</protein>
<comment type="similarity">
    <text evidence="1">Belongs to the HipA Ser/Thr kinase family.</text>
</comment>
<evidence type="ECO:0000256" key="3">
    <source>
        <dbReference type="ARBA" id="ARBA00022777"/>
    </source>
</evidence>
<dbReference type="AlphaFoldDB" id="A0A6I1GI07"/>
<dbReference type="InterPro" id="IPR017508">
    <property type="entry name" value="HipA_N1"/>
</dbReference>
<reference evidence="6 7" key="1">
    <citation type="submission" date="2019-09" db="EMBL/GenBank/DDBJ databases">
        <title>Characterization of the phylogenetic diversity of two novel species belonging to the genus Bifidobacterium: Bifidobacterium cebidarum sp. nov. and Bifidobacterium leontopitheci sp. nov.</title>
        <authorList>
            <person name="Lugli G.A."/>
            <person name="Duranti S."/>
            <person name="Milani C."/>
            <person name="Turroni F."/>
            <person name="Ventura M."/>
        </authorList>
    </citation>
    <scope>NUCLEOTIDE SEQUENCE [LARGE SCALE GENOMIC DNA]</scope>
    <source>
        <strain evidence="6 7">LMG 31471</strain>
    </source>
</reference>
<evidence type="ECO:0000259" key="4">
    <source>
        <dbReference type="Pfam" id="PF07804"/>
    </source>
</evidence>
<evidence type="ECO:0000259" key="5">
    <source>
        <dbReference type="Pfam" id="PF13657"/>
    </source>
</evidence>
<dbReference type="EMBL" id="WBVT01000002">
    <property type="protein sequence ID" value="KAB7791290.1"/>
    <property type="molecule type" value="Genomic_DNA"/>
</dbReference>
<evidence type="ECO:0000313" key="6">
    <source>
        <dbReference type="EMBL" id="KAB7791290.1"/>
    </source>
</evidence>
<comment type="caution">
    <text evidence="6">The sequence shown here is derived from an EMBL/GenBank/DDBJ whole genome shotgun (WGS) entry which is preliminary data.</text>
</comment>
<sequence length="382" mass="42197">MTSSLPYLDRVRVTCAGETVGTLTLSPNRTLAFAYDRTWLIHGFSISPLSLPLREGVFVAKRDPLNGMFGVFDDSMPDGWGRLLTDRMLRRHGIDPHAVGPLPRLSIVGASGMGALEYEPATTIDDEHPDAVDFDALARECLHLLNTDFSDDLDYLFALGGSSGGARPKILTTIDGEDWIIKFPSSVDSPNIGETEYRISCLARECGIIMPETRLFPSQHCAGYFGVRRFDRARQADGSNRKVHMISAGGLLETSHRIANLDYGLLMRLTMRMTDSAEECERMYRLMCFNVFIGNRDDHAKNFSYLYDREHAVWQLSPAYDLTENPGINGEHTTAVNGKGRGITLADLTGIGVKAGIPRARCLSLAKGMQERIADAGFAVRD</sequence>
<feature type="domain" description="HipA N-terminal subdomain 1" evidence="5">
    <location>
        <begin position="12"/>
        <end position="118"/>
    </location>
</feature>
<dbReference type="GO" id="GO:0004674">
    <property type="term" value="F:protein serine/threonine kinase activity"/>
    <property type="evidence" value="ECO:0007669"/>
    <property type="project" value="TreeGrafter"/>
</dbReference>
<organism evidence="6 7">
    <name type="scientific">Bifidobacterium leontopitheci</name>
    <dbReference type="NCBI Taxonomy" id="2650774"/>
    <lineage>
        <taxon>Bacteria</taxon>
        <taxon>Bacillati</taxon>
        <taxon>Actinomycetota</taxon>
        <taxon>Actinomycetes</taxon>
        <taxon>Bifidobacteriales</taxon>
        <taxon>Bifidobacteriaceae</taxon>
        <taxon>Bifidobacterium</taxon>
    </lineage>
</organism>